<dbReference type="OrthoDB" id="10365310at2759"/>
<keyword evidence="2" id="KW-1133">Transmembrane helix</keyword>
<feature type="region of interest" description="Disordered" evidence="1">
    <location>
        <begin position="379"/>
        <end position="400"/>
    </location>
</feature>
<organism evidence="3 4">
    <name type="scientific">Trichonephila clavata</name>
    <name type="common">Joro spider</name>
    <name type="synonym">Nephila clavata</name>
    <dbReference type="NCBI Taxonomy" id="2740835"/>
    <lineage>
        <taxon>Eukaryota</taxon>
        <taxon>Metazoa</taxon>
        <taxon>Ecdysozoa</taxon>
        <taxon>Arthropoda</taxon>
        <taxon>Chelicerata</taxon>
        <taxon>Arachnida</taxon>
        <taxon>Araneae</taxon>
        <taxon>Araneomorphae</taxon>
        <taxon>Entelegynae</taxon>
        <taxon>Araneoidea</taxon>
        <taxon>Nephilidae</taxon>
        <taxon>Trichonephila</taxon>
    </lineage>
</organism>
<feature type="transmembrane region" description="Helical" evidence="2">
    <location>
        <begin position="192"/>
        <end position="212"/>
    </location>
</feature>
<evidence type="ECO:0000313" key="4">
    <source>
        <dbReference type="Proteomes" id="UP000887116"/>
    </source>
</evidence>
<accession>A0A8X6J0N9</accession>
<evidence type="ECO:0000256" key="2">
    <source>
        <dbReference type="SAM" id="Phobius"/>
    </source>
</evidence>
<feature type="compositionally biased region" description="Low complexity" evidence="1">
    <location>
        <begin position="382"/>
        <end position="393"/>
    </location>
</feature>
<dbReference type="EMBL" id="BMAO01007272">
    <property type="protein sequence ID" value="GFR14880.1"/>
    <property type="molecule type" value="Genomic_DNA"/>
</dbReference>
<keyword evidence="2" id="KW-0472">Membrane</keyword>
<dbReference type="Proteomes" id="UP000887116">
    <property type="component" value="Unassembled WGS sequence"/>
</dbReference>
<evidence type="ECO:0000313" key="3">
    <source>
        <dbReference type="EMBL" id="GFR14880.1"/>
    </source>
</evidence>
<evidence type="ECO:0000256" key="1">
    <source>
        <dbReference type="SAM" id="MobiDB-lite"/>
    </source>
</evidence>
<protein>
    <submittedName>
        <fullName evidence="3">Uncharacterized protein</fullName>
    </submittedName>
</protein>
<proteinExistence type="predicted"/>
<name>A0A8X6J0N9_TRICU</name>
<gene>
    <name evidence="3" type="ORF">TNCT_234041</name>
</gene>
<dbReference type="AlphaFoldDB" id="A0A8X6J0N9"/>
<reference evidence="3" key="1">
    <citation type="submission" date="2020-07" db="EMBL/GenBank/DDBJ databases">
        <title>Multicomponent nature underlies the extraordinary mechanical properties of spider dragline silk.</title>
        <authorList>
            <person name="Kono N."/>
            <person name="Nakamura H."/>
            <person name="Mori M."/>
            <person name="Yoshida Y."/>
            <person name="Ohtoshi R."/>
            <person name="Malay A.D."/>
            <person name="Moran D.A.P."/>
            <person name="Tomita M."/>
            <person name="Numata K."/>
            <person name="Arakawa K."/>
        </authorList>
    </citation>
    <scope>NUCLEOTIDE SEQUENCE</scope>
</reference>
<sequence>MEPQSMRAHWRILDYLKNSYGRPKKMALPHDYGNIQQVVYNPIQNPTVVDRFKHSSNKVAQSAWIRKNYVRNYPKERKRLLIPERSKNRKKSFRNYAASYLSSKRIYLDREQPKTQSSLNITPVQPHLKRSESVFASPTPLKRFESFFTSSAPLKRSGSVLISSASLKRSKSVLTSSAPWIPQVASNPSTTGYFLLSSMLIFLLVVFCSYLWKRMKKKGSIQYSQIPVVEVNATLCSIHSEPSHFPSTSLLGTESESGSSVILNMEEVNTLPYINVLVYNGYKMLQNVSQSTSSKKTSESSSFASIPVSEGDFVRHYWASDESSSTQGSEYEQITTTSAYLSRVSPSEPAKRYQMCGRNLADYSNPQSPSKLERLPELLKNTTDTSTTPSTPSFRTQERHPDDVLSSHISLNFSSFFPVVEPMLPENRRLSHPHLNCPTEDVNHRIPQSDPYFPCLIKEEPSLDGSSISSGYTTAVNISADIKVPPNPNPMPSSKNLKRLLFPSSSESEIEEEFIILHSSRDNFNWVKRPKKT</sequence>
<comment type="caution">
    <text evidence="3">The sequence shown here is derived from an EMBL/GenBank/DDBJ whole genome shotgun (WGS) entry which is preliminary data.</text>
</comment>
<keyword evidence="4" id="KW-1185">Reference proteome</keyword>
<keyword evidence="2" id="KW-0812">Transmembrane</keyword>